<keyword evidence="10" id="KW-0862">Zinc</keyword>
<evidence type="ECO:0000256" key="5">
    <source>
        <dbReference type="ARBA" id="ARBA00022840"/>
    </source>
</evidence>
<dbReference type="InterPro" id="IPR023586">
    <property type="entry name" value="Ile-tRNA-ligase_type2"/>
</dbReference>
<feature type="binding site" evidence="10">
    <location>
        <position position="603"/>
    </location>
    <ligand>
        <name>ATP</name>
        <dbReference type="ChEBI" id="CHEBI:30616"/>
    </ligand>
</feature>
<keyword evidence="2 10" id="KW-0963">Cytoplasm</keyword>
<evidence type="ECO:0000256" key="2">
    <source>
        <dbReference type="ARBA" id="ARBA00022490"/>
    </source>
</evidence>
<keyword evidence="10" id="KW-0479">Metal-binding</keyword>
<dbReference type="EMBL" id="CP110820">
    <property type="protein sequence ID" value="WPX97215.1"/>
    <property type="molecule type" value="Genomic_DNA"/>
</dbReference>
<evidence type="ECO:0000256" key="8">
    <source>
        <dbReference type="ARBA" id="ARBA00025217"/>
    </source>
</evidence>
<dbReference type="SUPFAM" id="SSF52374">
    <property type="entry name" value="Nucleotidylyl transferase"/>
    <property type="match status" value="1"/>
</dbReference>
<evidence type="ECO:0000313" key="13">
    <source>
        <dbReference type="EMBL" id="WPX97215.1"/>
    </source>
</evidence>
<gene>
    <name evidence="10" type="primary">ileS</name>
    <name evidence="13" type="ORF">Bandiella_01361</name>
</gene>
<dbReference type="PANTHER" id="PTHR42780">
    <property type="entry name" value="SOLEUCYL-TRNA SYNTHETASE"/>
    <property type="match status" value="1"/>
</dbReference>
<dbReference type="InterPro" id="IPR009080">
    <property type="entry name" value="tRNAsynth_Ia_anticodon-bd"/>
</dbReference>
<dbReference type="PROSITE" id="PS00178">
    <property type="entry name" value="AA_TRNA_LIGASE_I"/>
    <property type="match status" value="1"/>
</dbReference>
<dbReference type="HAMAP" id="MF_02003">
    <property type="entry name" value="Ile_tRNA_synth_type2"/>
    <property type="match status" value="1"/>
</dbReference>
<dbReference type="InterPro" id="IPR014729">
    <property type="entry name" value="Rossmann-like_a/b/a_fold"/>
</dbReference>
<feature type="domain" description="Methionyl/Valyl/Leucyl/Isoleucyl-tRNA synthetase anticodon-binding" evidence="12">
    <location>
        <begin position="687"/>
        <end position="832"/>
    </location>
</feature>
<dbReference type="Gene3D" id="3.40.50.620">
    <property type="entry name" value="HUPs"/>
    <property type="match status" value="2"/>
</dbReference>
<dbReference type="InterPro" id="IPR033709">
    <property type="entry name" value="Anticodon_Ile_ABEc"/>
</dbReference>
<dbReference type="InterPro" id="IPR002300">
    <property type="entry name" value="aa-tRNA-synth_Ia"/>
</dbReference>
<evidence type="ECO:0000256" key="3">
    <source>
        <dbReference type="ARBA" id="ARBA00022598"/>
    </source>
</evidence>
<keyword evidence="4 10" id="KW-0547">Nucleotide-binding</keyword>
<feature type="short sequence motif" description="'HIGH' region" evidence="10">
    <location>
        <begin position="44"/>
        <end position="54"/>
    </location>
</feature>
<proteinExistence type="inferred from homology"/>
<dbReference type="GO" id="GO:0016874">
    <property type="term" value="F:ligase activity"/>
    <property type="evidence" value="ECO:0007669"/>
    <property type="project" value="UniProtKB-KW"/>
</dbReference>
<evidence type="ECO:0000256" key="7">
    <source>
        <dbReference type="ARBA" id="ARBA00023146"/>
    </source>
</evidence>
<keyword evidence="5 10" id="KW-0067">ATP-binding</keyword>
<keyword evidence="14" id="KW-1185">Reference proteome</keyword>
<evidence type="ECO:0000256" key="9">
    <source>
        <dbReference type="ARBA" id="ARBA00048359"/>
    </source>
</evidence>
<evidence type="ECO:0000259" key="12">
    <source>
        <dbReference type="Pfam" id="PF08264"/>
    </source>
</evidence>
<comment type="domain">
    <text evidence="10">IleRS has two distinct active sites: one for aminoacylation and one for editing. The misactivated valine is translocated from the active site to the editing site, which sterically excludes the correctly activated isoleucine. The single editing site contains two valyl binding pockets, one specific for each substrate (Val-AMP or Val-tRNA(Ile)).</text>
</comment>
<reference evidence="13 14" key="1">
    <citation type="submission" date="2022-11" db="EMBL/GenBank/DDBJ databases">
        <title>Host association and intracellularity evolved multiple times independently in the Rickettsiales.</title>
        <authorList>
            <person name="Castelli M."/>
            <person name="Nardi T."/>
            <person name="Gammuto L."/>
            <person name="Bellinzona G."/>
            <person name="Sabaneyeva E."/>
            <person name="Potekhin A."/>
            <person name="Serra V."/>
            <person name="Petroni G."/>
            <person name="Sassera D."/>
        </authorList>
    </citation>
    <scope>NUCLEOTIDE SEQUENCE [LARGE SCALE GENOMIC DNA]</scope>
    <source>
        <strain evidence="13 14">NDG2</strain>
    </source>
</reference>
<dbReference type="Gene3D" id="3.90.740.10">
    <property type="entry name" value="Valyl/Leucyl/Isoleucyl-tRNA synthetase, editing domain"/>
    <property type="match status" value="1"/>
</dbReference>
<name>A0ABZ0UQM6_9RICK</name>
<dbReference type="CDD" id="cd07961">
    <property type="entry name" value="Anticodon_Ia_Ile_ABEc"/>
    <property type="match status" value="1"/>
</dbReference>
<keyword evidence="6 10" id="KW-0648">Protein biosynthesis</keyword>
<feature type="short sequence motif" description="'KMSKS' region" evidence="10">
    <location>
        <begin position="600"/>
        <end position="604"/>
    </location>
</feature>
<dbReference type="EC" id="6.1.1.5" evidence="10"/>
<dbReference type="NCBIfam" id="TIGR00392">
    <property type="entry name" value="ileS"/>
    <property type="match status" value="1"/>
</dbReference>
<dbReference type="InterPro" id="IPR009008">
    <property type="entry name" value="Val/Leu/Ile-tRNA-synth_edit"/>
</dbReference>
<dbReference type="InterPro" id="IPR001412">
    <property type="entry name" value="aa-tRNA-synth_I_CS"/>
</dbReference>
<dbReference type="Pfam" id="PF08264">
    <property type="entry name" value="Anticodon_1"/>
    <property type="match status" value="1"/>
</dbReference>
<dbReference type="SUPFAM" id="SSF47323">
    <property type="entry name" value="Anticodon-binding domain of a subclass of class I aminoacyl-tRNA synthetases"/>
    <property type="match status" value="1"/>
</dbReference>
<comment type="subcellular location">
    <subcellularLocation>
        <location evidence="10">Cytoplasm</location>
    </subcellularLocation>
</comment>
<dbReference type="InterPro" id="IPR002301">
    <property type="entry name" value="Ile-tRNA-ligase"/>
</dbReference>
<comment type="cofactor">
    <cofactor evidence="10">
        <name>Zn(2+)</name>
        <dbReference type="ChEBI" id="CHEBI:29105"/>
    </cofactor>
</comment>
<dbReference type="SUPFAM" id="SSF50677">
    <property type="entry name" value="ValRS/IleRS/LeuRS editing domain"/>
    <property type="match status" value="1"/>
</dbReference>
<evidence type="ECO:0000256" key="1">
    <source>
        <dbReference type="ARBA" id="ARBA00007078"/>
    </source>
</evidence>
<accession>A0ABZ0UQM6</accession>
<keyword evidence="3 10" id="KW-0436">Ligase</keyword>
<comment type="subunit">
    <text evidence="10">Monomer.</text>
</comment>
<comment type="similarity">
    <text evidence="1 10">Belongs to the class-I aminoacyl-tRNA synthetase family. IleS type 2 subfamily.</text>
</comment>
<evidence type="ECO:0000256" key="4">
    <source>
        <dbReference type="ARBA" id="ARBA00022741"/>
    </source>
</evidence>
<evidence type="ECO:0000256" key="6">
    <source>
        <dbReference type="ARBA" id="ARBA00022917"/>
    </source>
</evidence>
<dbReference type="InterPro" id="IPR013155">
    <property type="entry name" value="M/V/L/I-tRNA-synth_anticd-bd"/>
</dbReference>
<feature type="domain" description="Aminoacyl-tRNA synthetase class Ia" evidence="11">
    <location>
        <begin position="16"/>
        <end position="635"/>
    </location>
</feature>
<protein>
    <recommendedName>
        <fullName evidence="10">Isoleucine--tRNA ligase</fullName>
        <ecNumber evidence="10">6.1.1.5</ecNumber>
    </recommendedName>
    <alternativeName>
        <fullName evidence="10">Isoleucyl-tRNA synthetase</fullName>
        <shortName evidence="10">IleRS</shortName>
    </alternativeName>
</protein>
<dbReference type="Pfam" id="PF00133">
    <property type="entry name" value="tRNA-synt_1"/>
    <property type="match status" value="1"/>
</dbReference>
<evidence type="ECO:0000259" key="11">
    <source>
        <dbReference type="Pfam" id="PF00133"/>
    </source>
</evidence>
<dbReference type="PRINTS" id="PR00984">
    <property type="entry name" value="TRNASYNTHILE"/>
</dbReference>
<comment type="function">
    <text evidence="8 10">Catalyzes the attachment of isoleucine to tRNA(Ile). As IleRS can inadvertently accommodate and process structurally similar amino acids such as valine, to avoid such errors it has two additional distinct tRNA(Ile)-dependent editing activities. One activity is designated as 'pretransfer' editing and involves the hydrolysis of activated Val-AMP. The other activity is designated 'posttransfer' editing and involves deacylation of mischarged Val-tRNA(Ile).</text>
</comment>
<dbReference type="Pfam" id="PF19302">
    <property type="entry name" value="DUF5915"/>
    <property type="match status" value="1"/>
</dbReference>
<evidence type="ECO:0000313" key="14">
    <source>
        <dbReference type="Proteomes" id="UP001327219"/>
    </source>
</evidence>
<evidence type="ECO:0000256" key="10">
    <source>
        <dbReference type="HAMAP-Rule" id="MF_02003"/>
    </source>
</evidence>
<keyword evidence="7 10" id="KW-0030">Aminoacyl-tRNA synthetase</keyword>
<dbReference type="CDD" id="cd00818">
    <property type="entry name" value="IleRS_core"/>
    <property type="match status" value="1"/>
</dbReference>
<dbReference type="Proteomes" id="UP001327219">
    <property type="component" value="Chromosome"/>
</dbReference>
<comment type="catalytic activity">
    <reaction evidence="9 10">
        <text>tRNA(Ile) + L-isoleucine + ATP = L-isoleucyl-tRNA(Ile) + AMP + diphosphate</text>
        <dbReference type="Rhea" id="RHEA:11060"/>
        <dbReference type="Rhea" id="RHEA-COMP:9666"/>
        <dbReference type="Rhea" id="RHEA-COMP:9695"/>
        <dbReference type="ChEBI" id="CHEBI:30616"/>
        <dbReference type="ChEBI" id="CHEBI:33019"/>
        <dbReference type="ChEBI" id="CHEBI:58045"/>
        <dbReference type="ChEBI" id="CHEBI:78442"/>
        <dbReference type="ChEBI" id="CHEBI:78528"/>
        <dbReference type="ChEBI" id="CHEBI:456215"/>
        <dbReference type="EC" id="6.1.1.5"/>
    </reaction>
</comment>
<dbReference type="Gene3D" id="1.10.730.10">
    <property type="entry name" value="Isoleucyl-tRNA Synthetase, Domain 1"/>
    <property type="match status" value="1"/>
</dbReference>
<sequence length="1042" mass="120002">MAINLDADDFNAIEKQVLKKWHDDETFEQSLRGEGEFVFYDGPPFANGLPHYGHLLTGFIKDLFARYQTMKGKKVDRRFGWDCHGLPAEMYSEKELGISGKVAIEKYGIDRFNQHCKESVLKYTNEWQEYVNRQARWVDFKDDYKTMDKPYMESVIWAFSELYKAGLIYQSMRVMPYSWACETPVSDFETRMDNAYREKHSKAVTLGFKLKNGDSIIAGYGSVVLAVWTTTPWTLPSNLAIAVGREIDYVAVEKEGKVAIIAENLLPKYAKELGSSVIKKFKGAELIGLSYIPPFEFFKDHPKAFTILAGDFVTTDDGTGIVHIAPGFGEDDQILCEKYGIELVCPVDAAGKFTYPVEDYVGKQVFETNDDIIIRLKNLNLWIKTEQYIHNYPHCWRTDTPLIYKAVSSWYVKVTAIKDKMIENNKQINWIPEHIKAGLFGKWLENARDWSISRNRFWGCPIPIWQSDDPKYPHIEVYGSVTEIEESFGVRVDDLHRPFIDDLTKPNPKDPTGQSKLRRVPEVLDCWFESGSMPYAQMHYPFENKEWFENHFPADFIVEYLAQTRGWFYTMTVLSTALFDRPPFLNCICHGVILGDGGQKLSKRLKNYPDPKEVFEKYGADAMRWFMMSSPVMKGQELVMDKDANGIREAVKTVIKPLWNAFNFFSIYSKADKVAVRFDLTSTNVLDKYIIGKLANVTDTIQASLDKYDTVSATKAVEEFLEVLNNWYIRRSRERFWRHQKDQDKLFAYNTLYSVLHVFTRSVAPLLPLITEAIFSNLDQTSKSVHLELYPDTSSIPYEETLINNMEKVRDACNTALRIRNERHIRVRQPLAKVTFIGVADANFSAELKQLVLDEINVKSWVNLGKEEIAQYADYRLKISFPMLAKRLPQKVKDIVAANKEGNWRFVGNSVEIAGCLLNADEFELLLEAKGEYKHNISALSTNDALVLVDLEVTRELELEGIARDIVRAIQQTRKEMDLNITDKIYLEMSSDDKIVKESISKWHEYIKEQTLAIELKDKIDSSQESKVFNLDGGAIRLHIKV</sequence>
<dbReference type="RefSeq" id="WP_323732806.1">
    <property type="nucleotide sequence ID" value="NZ_CP110820.1"/>
</dbReference>
<dbReference type="PANTHER" id="PTHR42780:SF1">
    <property type="entry name" value="ISOLEUCINE--TRNA LIGASE, CYTOPLASMIC"/>
    <property type="match status" value="1"/>
</dbReference>
<organism evidence="13 14">
    <name type="scientific">Candidatus Bandiella euplotis</name>
    <dbReference type="NCBI Taxonomy" id="1664265"/>
    <lineage>
        <taxon>Bacteria</taxon>
        <taxon>Pseudomonadati</taxon>
        <taxon>Pseudomonadota</taxon>
        <taxon>Alphaproteobacteria</taxon>
        <taxon>Rickettsiales</taxon>
        <taxon>Candidatus Midichloriaceae</taxon>
        <taxon>Candidatus Bandiella</taxon>
    </lineage>
</organism>